<name>A0A3N4I7A5_ASCIM</name>
<sequence>MEKQISRTPALCNWARTSPSSPFQTSRNVKFQDPGFSIKAKVQSKATEARRYVSHHRLLQRNVQLNQAARIPEWAWAQTVAAISGGPVSAYDVTAANPSLGGDLARDDKSGWVSLGSLFARDLVQSRPWEAVTAGESGLAIRSLLPATDGD</sequence>
<evidence type="ECO:0000313" key="2">
    <source>
        <dbReference type="Proteomes" id="UP000275078"/>
    </source>
</evidence>
<dbReference type="EMBL" id="ML119675">
    <property type="protein sequence ID" value="RPA81963.1"/>
    <property type="molecule type" value="Genomic_DNA"/>
</dbReference>
<evidence type="ECO:0000313" key="1">
    <source>
        <dbReference type="EMBL" id="RPA81963.1"/>
    </source>
</evidence>
<accession>A0A3N4I7A5</accession>
<keyword evidence="2" id="KW-1185">Reference proteome</keyword>
<reference evidence="1 2" key="1">
    <citation type="journal article" date="2018" name="Nat. Ecol. Evol.">
        <title>Pezizomycetes genomes reveal the molecular basis of ectomycorrhizal truffle lifestyle.</title>
        <authorList>
            <person name="Murat C."/>
            <person name="Payen T."/>
            <person name="Noel B."/>
            <person name="Kuo A."/>
            <person name="Morin E."/>
            <person name="Chen J."/>
            <person name="Kohler A."/>
            <person name="Krizsan K."/>
            <person name="Balestrini R."/>
            <person name="Da Silva C."/>
            <person name="Montanini B."/>
            <person name="Hainaut M."/>
            <person name="Levati E."/>
            <person name="Barry K.W."/>
            <person name="Belfiori B."/>
            <person name="Cichocki N."/>
            <person name="Clum A."/>
            <person name="Dockter R.B."/>
            <person name="Fauchery L."/>
            <person name="Guy J."/>
            <person name="Iotti M."/>
            <person name="Le Tacon F."/>
            <person name="Lindquist E.A."/>
            <person name="Lipzen A."/>
            <person name="Malagnac F."/>
            <person name="Mello A."/>
            <person name="Molinier V."/>
            <person name="Miyauchi S."/>
            <person name="Poulain J."/>
            <person name="Riccioni C."/>
            <person name="Rubini A."/>
            <person name="Sitrit Y."/>
            <person name="Splivallo R."/>
            <person name="Traeger S."/>
            <person name="Wang M."/>
            <person name="Zifcakova L."/>
            <person name="Wipf D."/>
            <person name="Zambonelli A."/>
            <person name="Paolocci F."/>
            <person name="Nowrousian M."/>
            <person name="Ottonello S."/>
            <person name="Baldrian P."/>
            <person name="Spatafora J.W."/>
            <person name="Henrissat B."/>
            <person name="Nagy L.G."/>
            <person name="Aury J.M."/>
            <person name="Wincker P."/>
            <person name="Grigoriev I.V."/>
            <person name="Bonfante P."/>
            <person name="Martin F.M."/>
        </authorList>
    </citation>
    <scope>NUCLEOTIDE SEQUENCE [LARGE SCALE GENOMIC DNA]</scope>
    <source>
        <strain evidence="1 2">RN42</strain>
    </source>
</reference>
<proteinExistence type="predicted"/>
<gene>
    <name evidence="1" type="ORF">BJ508DRAFT_102834</name>
</gene>
<organism evidence="1 2">
    <name type="scientific">Ascobolus immersus RN42</name>
    <dbReference type="NCBI Taxonomy" id="1160509"/>
    <lineage>
        <taxon>Eukaryota</taxon>
        <taxon>Fungi</taxon>
        <taxon>Dikarya</taxon>
        <taxon>Ascomycota</taxon>
        <taxon>Pezizomycotina</taxon>
        <taxon>Pezizomycetes</taxon>
        <taxon>Pezizales</taxon>
        <taxon>Ascobolaceae</taxon>
        <taxon>Ascobolus</taxon>
    </lineage>
</organism>
<dbReference type="AlphaFoldDB" id="A0A3N4I7A5"/>
<dbReference type="Proteomes" id="UP000275078">
    <property type="component" value="Unassembled WGS sequence"/>
</dbReference>
<protein>
    <submittedName>
        <fullName evidence="1">Uncharacterized protein</fullName>
    </submittedName>
</protein>